<dbReference type="SUPFAM" id="SSF46689">
    <property type="entry name" value="Homeodomain-like"/>
    <property type="match status" value="1"/>
</dbReference>
<evidence type="ECO:0000256" key="4">
    <source>
        <dbReference type="ARBA" id="ARBA00023012"/>
    </source>
</evidence>
<evidence type="ECO:0000259" key="8">
    <source>
        <dbReference type="PROSITE" id="PS50045"/>
    </source>
</evidence>
<dbReference type="Gene3D" id="1.10.10.60">
    <property type="entry name" value="Homeodomain-like"/>
    <property type="match status" value="1"/>
</dbReference>
<protein>
    <submittedName>
        <fullName evidence="10">Response regulator of zinc sigma-54-dependent two-component system</fullName>
    </submittedName>
</protein>
<dbReference type="PROSITE" id="PS00675">
    <property type="entry name" value="SIGMA54_INTERACT_1"/>
    <property type="match status" value="1"/>
</dbReference>
<dbReference type="SMART" id="SM00382">
    <property type="entry name" value="AAA"/>
    <property type="match status" value="1"/>
</dbReference>
<dbReference type="InterPro" id="IPR002197">
    <property type="entry name" value="HTH_Fis"/>
</dbReference>
<dbReference type="SUPFAM" id="SSF52540">
    <property type="entry name" value="P-loop containing nucleoside triphosphate hydrolases"/>
    <property type="match status" value="1"/>
</dbReference>
<dbReference type="FunFam" id="3.40.50.300:FF:000006">
    <property type="entry name" value="DNA-binding transcriptional regulator NtrC"/>
    <property type="match status" value="1"/>
</dbReference>
<dbReference type="InterPro" id="IPR009057">
    <property type="entry name" value="Homeodomain-like_sf"/>
</dbReference>
<dbReference type="GO" id="GO:0043565">
    <property type="term" value="F:sequence-specific DNA binding"/>
    <property type="evidence" value="ECO:0007669"/>
    <property type="project" value="InterPro"/>
</dbReference>
<dbReference type="EMBL" id="CP018477">
    <property type="protein sequence ID" value="ASV73693.1"/>
    <property type="molecule type" value="Genomic_DNA"/>
</dbReference>
<dbReference type="GO" id="GO:0005524">
    <property type="term" value="F:ATP binding"/>
    <property type="evidence" value="ECO:0007669"/>
    <property type="project" value="UniProtKB-KW"/>
</dbReference>
<keyword evidence="11" id="KW-1185">Reference proteome</keyword>
<dbReference type="Pfam" id="PF00072">
    <property type="entry name" value="Response_reg"/>
    <property type="match status" value="1"/>
</dbReference>
<reference evidence="10 11" key="1">
    <citation type="journal article" name="Front. Microbiol.">
        <title>Sugar Metabolism of the First Thermophilic Planctomycete Thermogutta terrifontis: Comparative Genomic and Transcriptomic Approaches.</title>
        <authorList>
            <person name="Elcheninov A.G."/>
            <person name="Menzel P."/>
            <person name="Gudbergsdottir S.R."/>
            <person name="Slesarev A.I."/>
            <person name="Kadnikov V.V."/>
            <person name="Krogh A."/>
            <person name="Bonch-Osmolovskaya E.A."/>
            <person name="Peng X."/>
            <person name="Kublanov I.V."/>
        </authorList>
    </citation>
    <scope>NUCLEOTIDE SEQUENCE [LARGE SCALE GENOMIC DNA]</scope>
    <source>
        <strain evidence="10 11">R1</strain>
    </source>
</reference>
<organism evidence="10 11">
    <name type="scientific">Thermogutta terrifontis</name>
    <dbReference type="NCBI Taxonomy" id="1331910"/>
    <lineage>
        <taxon>Bacteria</taxon>
        <taxon>Pseudomonadati</taxon>
        <taxon>Planctomycetota</taxon>
        <taxon>Planctomycetia</taxon>
        <taxon>Pirellulales</taxon>
        <taxon>Thermoguttaceae</taxon>
        <taxon>Thermogutta</taxon>
    </lineage>
</organism>
<dbReference type="PANTHER" id="PTHR32071:SF57">
    <property type="entry name" value="C4-DICARBOXYLATE TRANSPORT TRANSCRIPTIONAL REGULATORY PROTEIN DCTD"/>
    <property type="match status" value="1"/>
</dbReference>
<dbReference type="SUPFAM" id="SSF52172">
    <property type="entry name" value="CheY-like"/>
    <property type="match status" value="1"/>
</dbReference>
<dbReference type="GO" id="GO:0000160">
    <property type="term" value="P:phosphorelay signal transduction system"/>
    <property type="evidence" value="ECO:0007669"/>
    <property type="project" value="UniProtKB-KW"/>
</dbReference>
<dbReference type="InterPro" id="IPR025662">
    <property type="entry name" value="Sigma_54_int_dom_ATP-bd_1"/>
</dbReference>
<dbReference type="Pfam" id="PF00158">
    <property type="entry name" value="Sigma54_activat"/>
    <property type="match status" value="1"/>
</dbReference>
<evidence type="ECO:0000313" key="11">
    <source>
        <dbReference type="Proteomes" id="UP000215086"/>
    </source>
</evidence>
<feature type="domain" description="Response regulatory" evidence="9">
    <location>
        <begin position="1"/>
        <end position="112"/>
    </location>
</feature>
<dbReference type="Proteomes" id="UP000215086">
    <property type="component" value="Chromosome"/>
</dbReference>
<keyword evidence="6" id="KW-0804">Transcription</keyword>
<evidence type="ECO:0000259" key="9">
    <source>
        <dbReference type="PROSITE" id="PS50110"/>
    </source>
</evidence>
<dbReference type="InterPro" id="IPR002078">
    <property type="entry name" value="Sigma_54_int"/>
</dbReference>
<accession>A0A286RCK5</accession>
<dbReference type="AlphaFoldDB" id="A0A286RCK5"/>
<dbReference type="InterPro" id="IPR001789">
    <property type="entry name" value="Sig_transdc_resp-reg_receiver"/>
</dbReference>
<dbReference type="InterPro" id="IPR003593">
    <property type="entry name" value="AAA+_ATPase"/>
</dbReference>
<dbReference type="Pfam" id="PF02954">
    <property type="entry name" value="HTH_8"/>
    <property type="match status" value="1"/>
</dbReference>
<dbReference type="InterPro" id="IPR011006">
    <property type="entry name" value="CheY-like_superfamily"/>
</dbReference>
<evidence type="ECO:0000256" key="1">
    <source>
        <dbReference type="ARBA" id="ARBA00022553"/>
    </source>
</evidence>
<keyword evidence="2" id="KW-0547">Nucleotide-binding</keyword>
<sequence>MVDDHAASREAMADILRRAGHDVQACGSAAEAIDLLARSFWDVVVTDLNMPGMSGLDLVRHIEKRQIPTRVIMVTAYATVASAVEAMRHGAFDYIEKPFDAGQLERLVAEALRHNQVLRPAETAAPAGAEQNMPVLVGSSRPMQELRRRIEQVAATSETVLILGESGTGKELVARLIHYLSPRAAGPFISVNCPALSAHLMESELFGHEKGAFTGADSDRVGRFELAHRGSLLLDEITEIDTALQAKLLRVLQERAFERVGSSRTLHVDVRVLATTNRDLEKEIAGGRFRQDLYYRLAVLPIHIPPLRERKEDIPELIAHFQKRCAERLGRPVPELDDSAVNRLMEHDWPGNVRELENLVTRVCVLTTEDRVTAEQIGRWLPASPANPRPIDIPVGISLQDMERYLIEATLEKYDGHREKTAKALGIGVRTLTEKLRQYGYPPRAKRFSRTG</sequence>
<dbReference type="CDD" id="cd00009">
    <property type="entry name" value="AAA"/>
    <property type="match status" value="1"/>
</dbReference>
<evidence type="ECO:0000256" key="7">
    <source>
        <dbReference type="PROSITE-ProRule" id="PRU00169"/>
    </source>
</evidence>
<proteinExistence type="predicted"/>
<dbReference type="InterPro" id="IPR025944">
    <property type="entry name" value="Sigma_54_int_dom_CS"/>
</dbReference>
<dbReference type="SMART" id="SM00448">
    <property type="entry name" value="REC"/>
    <property type="match status" value="1"/>
</dbReference>
<dbReference type="GO" id="GO:0006355">
    <property type="term" value="P:regulation of DNA-templated transcription"/>
    <property type="evidence" value="ECO:0007669"/>
    <property type="project" value="InterPro"/>
</dbReference>
<keyword evidence="4" id="KW-0902">Two-component regulatory system</keyword>
<keyword evidence="1 7" id="KW-0597">Phosphoprotein</keyword>
<evidence type="ECO:0000256" key="6">
    <source>
        <dbReference type="ARBA" id="ARBA00023163"/>
    </source>
</evidence>
<name>A0A286RCK5_9BACT</name>
<dbReference type="PROSITE" id="PS00688">
    <property type="entry name" value="SIGMA54_INTERACT_3"/>
    <property type="match status" value="1"/>
</dbReference>
<dbReference type="PRINTS" id="PR01590">
    <property type="entry name" value="HTHFIS"/>
</dbReference>
<dbReference type="InterPro" id="IPR027417">
    <property type="entry name" value="P-loop_NTPase"/>
</dbReference>
<keyword evidence="5" id="KW-0805">Transcription regulation</keyword>
<evidence type="ECO:0000256" key="2">
    <source>
        <dbReference type="ARBA" id="ARBA00022741"/>
    </source>
</evidence>
<dbReference type="KEGG" id="ttf:THTE_1091"/>
<evidence type="ECO:0000256" key="3">
    <source>
        <dbReference type="ARBA" id="ARBA00022840"/>
    </source>
</evidence>
<dbReference type="Gene3D" id="3.40.50.2300">
    <property type="match status" value="1"/>
</dbReference>
<dbReference type="Gene3D" id="3.40.50.300">
    <property type="entry name" value="P-loop containing nucleotide triphosphate hydrolases"/>
    <property type="match status" value="1"/>
</dbReference>
<dbReference type="FunFam" id="3.40.50.2300:FF:000018">
    <property type="entry name" value="DNA-binding transcriptional regulator NtrC"/>
    <property type="match status" value="1"/>
</dbReference>
<feature type="domain" description="Sigma-54 factor interaction" evidence="8">
    <location>
        <begin position="136"/>
        <end position="365"/>
    </location>
</feature>
<dbReference type="Pfam" id="PF25601">
    <property type="entry name" value="AAA_lid_14"/>
    <property type="match status" value="1"/>
</dbReference>
<dbReference type="InterPro" id="IPR058031">
    <property type="entry name" value="AAA_lid_NorR"/>
</dbReference>
<dbReference type="PANTHER" id="PTHR32071">
    <property type="entry name" value="TRANSCRIPTIONAL REGULATORY PROTEIN"/>
    <property type="match status" value="1"/>
</dbReference>
<dbReference type="PROSITE" id="PS50110">
    <property type="entry name" value="RESPONSE_REGULATORY"/>
    <property type="match status" value="1"/>
</dbReference>
<keyword evidence="3" id="KW-0067">ATP-binding</keyword>
<feature type="modified residue" description="4-aspartylphosphate" evidence="7">
    <location>
        <position position="47"/>
    </location>
</feature>
<dbReference type="Gene3D" id="1.10.8.60">
    <property type="match status" value="1"/>
</dbReference>
<dbReference type="PROSITE" id="PS50045">
    <property type="entry name" value="SIGMA54_INTERACT_4"/>
    <property type="match status" value="1"/>
</dbReference>
<evidence type="ECO:0000256" key="5">
    <source>
        <dbReference type="ARBA" id="ARBA00023015"/>
    </source>
</evidence>
<evidence type="ECO:0000313" key="10">
    <source>
        <dbReference type="EMBL" id="ASV73693.1"/>
    </source>
</evidence>
<gene>
    <name evidence="10" type="ORF">THTE_1091</name>
</gene>